<keyword evidence="3" id="KW-0663">Pyridoxal phosphate</keyword>
<name>A0AAV6X3A4_9LAMI</name>
<protein>
    <submittedName>
        <fullName evidence="4">Uncharacterized protein</fullName>
    </submittedName>
</protein>
<dbReference type="PANTHER" id="PTHR42825">
    <property type="entry name" value="AMINO ACID AMINOTRANSFERASE"/>
    <property type="match status" value="1"/>
</dbReference>
<dbReference type="GO" id="GO:0004084">
    <property type="term" value="F:branched-chain-amino-acid transaminase activity"/>
    <property type="evidence" value="ECO:0007669"/>
    <property type="project" value="InterPro"/>
</dbReference>
<dbReference type="SUPFAM" id="SSF56752">
    <property type="entry name" value="D-aminoacid aminotransferase-like PLP-dependent enzymes"/>
    <property type="match status" value="1"/>
</dbReference>
<dbReference type="Gene3D" id="3.30.470.10">
    <property type="match status" value="1"/>
</dbReference>
<gene>
    <name evidence="4" type="ORF">BUALT_Bualt08G0032000</name>
</gene>
<evidence type="ECO:0000313" key="5">
    <source>
        <dbReference type="Proteomes" id="UP000826271"/>
    </source>
</evidence>
<keyword evidence="5" id="KW-1185">Reference proteome</keyword>
<dbReference type="AlphaFoldDB" id="A0AAV6X3A4"/>
<comment type="similarity">
    <text evidence="2">Belongs to the class-IV pyridoxal-phosphate-dependent aminotransferase family.</text>
</comment>
<dbReference type="PANTHER" id="PTHR42825:SF29">
    <property type="entry name" value="BRANCHED-CHAIN-AMINO-ACID AMINOTRANSFERASE"/>
    <property type="match status" value="1"/>
</dbReference>
<comment type="caution">
    <text evidence="4">The sequence shown here is derived from an EMBL/GenBank/DDBJ whole genome shotgun (WGS) entry which is preliminary data.</text>
</comment>
<organism evidence="4 5">
    <name type="scientific">Buddleja alternifolia</name>
    <dbReference type="NCBI Taxonomy" id="168488"/>
    <lineage>
        <taxon>Eukaryota</taxon>
        <taxon>Viridiplantae</taxon>
        <taxon>Streptophyta</taxon>
        <taxon>Embryophyta</taxon>
        <taxon>Tracheophyta</taxon>
        <taxon>Spermatophyta</taxon>
        <taxon>Magnoliopsida</taxon>
        <taxon>eudicotyledons</taxon>
        <taxon>Gunneridae</taxon>
        <taxon>Pentapetalae</taxon>
        <taxon>asterids</taxon>
        <taxon>lamiids</taxon>
        <taxon>Lamiales</taxon>
        <taxon>Scrophulariaceae</taxon>
        <taxon>Buddlejeae</taxon>
        <taxon>Buddleja</taxon>
    </lineage>
</organism>
<comment type="cofactor">
    <cofactor evidence="1">
        <name>pyridoxal 5'-phosphate</name>
        <dbReference type="ChEBI" id="CHEBI:597326"/>
    </cofactor>
</comment>
<evidence type="ECO:0000256" key="3">
    <source>
        <dbReference type="ARBA" id="ARBA00022898"/>
    </source>
</evidence>
<reference evidence="4" key="1">
    <citation type="submission" date="2019-10" db="EMBL/GenBank/DDBJ databases">
        <authorList>
            <person name="Zhang R."/>
            <person name="Pan Y."/>
            <person name="Wang J."/>
            <person name="Ma R."/>
            <person name="Yu S."/>
        </authorList>
    </citation>
    <scope>NUCLEOTIDE SEQUENCE</scope>
    <source>
        <strain evidence="4">LA-IB0</strain>
        <tissue evidence="4">Leaf</tissue>
    </source>
</reference>
<evidence type="ECO:0000256" key="2">
    <source>
        <dbReference type="ARBA" id="ARBA00009320"/>
    </source>
</evidence>
<dbReference type="EMBL" id="WHWC01000008">
    <property type="protein sequence ID" value="KAG8377429.1"/>
    <property type="molecule type" value="Genomic_DNA"/>
</dbReference>
<proteinExistence type="inferred from homology"/>
<dbReference type="Proteomes" id="UP000826271">
    <property type="component" value="Unassembled WGS sequence"/>
</dbReference>
<dbReference type="InterPro" id="IPR043131">
    <property type="entry name" value="BCAT-like_N"/>
</dbReference>
<sequence length="112" mass="12372">MTQRSLFLRILAGGRGLSSYTPKIGAAYYGTQAMSSVQEASELSNNSLAMEEDICSGMDWNNLGFGLMETDYMYVMKCGKDDEFKQGKLSRYGNIELSPSAGVLNYGQVWII</sequence>
<dbReference type="GO" id="GO:0009081">
    <property type="term" value="P:branched-chain amino acid metabolic process"/>
    <property type="evidence" value="ECO:0007669"/>
    <property type="project" value="InterPro"/>
</dbReference>
<dbReference type="InterPro" id="IPR036038">
    <property type="entry name" value="Aminotransferase-like"/>
</dbReference>
<dbReference type="InterPro" id="IPR005786">
    <property type="entry name" value="B_amino_transII"/>
</dbReference>
<accession>A0AAV6X3A4</accession>
<evidence type="ECO:0000313" key="4">
    <source>
        <dbReference type="EMBL" id="KAG8377429.1"/>
    </source>
</evidence>
<evidence type="ECO:0000256" key="1">
    <source>
        <dbReference type="ARBA" id="ARBA00001933"/>
    </source>
</evidence>